<sequence>MNTGAIPATVANACALLLARIHAAAFPVSHQWDAKAMETLLAMPGVSVLLADETAEGGDAPGFIMVRVMADEAEILTFAVTPAVRRRGIGRDLLARSMAEMARAGVQTVFLEVARDNAPALALYHSAGFEQVGLRRNYYPDGMDACVMRREI</sequence>
<organism evidence="8 9">
    <name type="scientific">Komagataeibacter melaceti</name>
    <dbReference type="NCBI Taxonomy" id="2766577"/>
    <lineage>
        <taxon>Bacteria</taxon>
        <taxon>Pseudomonadati</taxon>
        <taxon>Pseudomonadota</taxon>
        <taxon>Alphaproteobacteria</taxon>
        <taxon>Acetobacterales</taxon>
        <taxon>Acetobacteraceae</taxon>
        <taxon>Komagataeibacter</taxon>
    </lineage>
</organism>
<feature type="signal peptide" evidence="6">
    <location>
        <begin position="1"/>
        <end position="25"/>
    </location>
</feature>
<dbReference type="InterPro" id="IPR006464">
    <property type="entry name" value="AcTrfase_RimI/Ard1"/>
</dbReference>
<evidence type="ECO:0000313" key="8">
    <source>
        <dbReference type="EMBL" id="RFD19967.1"/>
    </source>
</evidence>
<dbReference type="Proteomes" id="UP000262371">
    <property type="component" value="Unassembled WGS sequence"/>
</dbReference>
<evidence type="ECO:0000313" key="9">
    <source>
        <dbReference type="Proteomes" id="UP000262371"/>
    </source>
</evidence>
<keyword evidence="9" id="KW-1185">Reference proteome</keyword>
<comment type="caution">
    <text evidence="8">The sequence shown here is derived from an EMBL/GenBank/DDBJ whole genome shotgun (WGS) entry which is preliminary data.</text>
</comment>
<name>A0A371Z0H8_9PROT</name>
<dbReference type="EC" id="2.3.1.266" evidence="5"/>
<dbReference type="InterPro" id="IPR050680">
    <property type="entry name" value="YpeA/RimI_acetyltransf"/>
</dbReference>
<dbReference type="RefSeq" id="WP_116702948.1">
    <property type="nucleotide sequence ID" value="NZ_QUWV01000065.1"/>
</dbReference>
<dbReference type="SUPFAM" id="SSF55729">
    <property type="entry name" value="Acyl-CoA N-acyltransferases (Nat)"/>
    <property type="match status" value="1"/>
</dbReference>
<dbReference type="PANTHER" id="PTHR43420">
    <property type="entry name" value="ACETYLTRANSFERASE"/>
    <property type="match status" value="1"/>
</dbReference>
<evidence type="ECO:0000256" key="6">
    <source>
        <dbReference type="SAM" id="SignalP"/>
    </source>
</evidence>
<keyword evidence="3 8" id="KW-0808">Transferase</keyword>
<reference evidence="8 9" key="1">
    <citation type="submission" date="2018-08" db="EMBL/GenBank/DDBJ databases">
        <title>Komagataeibacter sp. AV 382.</title>
        <authorList>
            <person name="Skraban J."/>
            <person name="Trcek J."/>
        </authorList>
    </citation>
    <scope>NUCLEOTIDE SEQUENCE [LARGE SCALE GENOMIC DNA]</scope>
    <source>
        <strain evidence="8 9">AV 382</strain>
    </source>
</reference>
<dbReference type="GO" id="GO:0005737">
    <property type="term" value="C:cytoplasm"/>
    <property type="evidence" value="ECO:0007669"/>
    <property type="project" value="UniProtKB-SubCell"/>
</dbReference>
<dbReference type="Gene3D" id="3.40.630.30">
    <property type="match status" value="1"/>
</dbReference>
<dbReference type="InterPro" id="IPR000182">
    <property type="entry name" value="GNAT_dom"/>
</dbReference>
<evidence type="ECO:0000256" key="1">
    <source>
        <dbReference type="ARBA" id="ARBA00005395"/>
    </source>
</evidence>
<dbReference type="EMBL" id="QUWV01000065">
    <property type="protein sequence ID" value="RFD19967.1"/>
    <property type="molecule type" value="Genomic_DNA"/>
</dbReference>
<dbReference type="OrthoDB" id="9804026at2"/>
<feature type="chain" id="PRO_5016738490" description="[Ribosomal protein bS18]-alanine N-acetyltransferase" evidence="6">
    <location>
        <begin position="26"/>
        <end position="152"/>
    </location>
</feature>
<dbReference type="InterPro" id="IPR016181">
    <property type="entry name" value="Acyl_CoA_acyltransferase"/>
</dbReference>
<comment type="function">
    <text evidence="5">Acetylates the N-terminal alanine of ribosomal protein bS18.</text>
</comment>
<evidence type="ECO:0000259" key="7">
    <source>
        <dbReference type="PROSITE" id="PS51186"/>
    </source>
</evidence>
<comment type="similarity">
    <text evidence="1 5">Belongs to the acetyltransferase family. RimI subfamily.</text>
</comment>
<keyword evidence="2 5" id="KW-0963">Cytoplasm</keyword>
<evidence type="ECO:0000256" key="5">
    <source>
        <dbReference type="RuleBase" id="RU363094"/>
    </source>
</evidence>
<proteinExistence type="inferred from homology"/>
<evidence type="ECO:0000256" key="4">
    <source>
        <dbReference type="ARBA" id="ARBA00023315"/>
    </source>
</evidence>
<evidence type="ECO:0000256" key="2">
    <source>
        <dbReference type="ARBA" id="ARBA00022490"/>
    </source>
</evidence>
<accession>A0A371Z0H8</accession>
<dbReference type="Pfam" id="PF00583">
    <property type="entry name" value="Acetyltransf_1"/>
    <property type="match status" value="1"/>
</dbReference>
<dbReference type="AlphaFoldDB" id="A0A371Z0H8"/>
<dbReference type="NCBIfam" id="TIGR01575">
    <property type="entry name" value="rimI"/>
    <property type="match status" value="1"/>
</dbReference>
<dbReference type="GO" id="GO:0008999">
    <property type="term" value="F:protein-N-terminal-alanine acetyltransferase activity"/>
    <property type="evidence" value="ECO:0007669"/>
    <property type="project" value="UniProtKB-EC"/>
</dbReference>
<feature type="domain" description="N-acetyltransferase" evidence="7">
    <location>
        <begin position="6"/>
        <end position="152"/>
    </location>
</feature>
<dbReference type="PANTHER" id="PTHR43420:SF12">
    <property type="entry name" value="N-ACETYLTRANSFERASE DOMAIN-CONTAINING PROTEIN"/>
    <property type="match status" value="1"/>
</dbReference>
<comment type="subcellular location">
    <subcellularLocation>
        <location evidence="5">Cytoplasm</location>
    </subcellularLocation>
</comment>
<dbReference type="CDD" id="cd04301">
    <property type="entry name" value="NAT_SF"/>
    <property type="match status" value="1"/>
</dbReference>
<dbReference type="PROSITE" id="PS51186">
    <property type="entry name" value="GNAT"/>
    <property type="match status" value="1"/>
</dbReference>
<protein>
    <recommendedName>
        <fullName evidence="5">[Ribosomal protein bS18]-alanine N-acetyltransferase</fullName>
        <ecNumber evidence="5">2.3.1.266</ecNumber>
    </recommendedName>
</protein>
<keyword evidence="4" id="KW-0012">Acyltransferase</keyword>
<comment type="catalytic activity">
    <reaction evidence="5">
        <text>N-terminal L-alanyl-[ribosomal protein bS18] + acetyl-CoA = N-terminal N(alpha)-acetyl-L-alanyl-[ribosomal protein bS18] + CoA + H(+)</text>
        <dbReference type="Rhea" id="RHEA:43756"/>
        <dbReference type="Rhea" id="RHEA-COMP:10676"/>
        <dbReference type="Rhea" id="RHEA-COMP:10677"/>
        <dbReference type="ChEBI" id="CHEBI:15378"/>
        <dbReference type="ChEBI" id="CHEBI:57287"/>
        <dbReference type="ChEBI" id="CHEBI:57288"/>
        <dbReference type="ChEBI" id="CHEBI:64718"/>
        <dbReference type="ChEBI" id="CHEBI:83683"/>
        <dbReference type="EC" id="2.3.1.266"/>
    </reaction>
</comment>
<gene>
    <name evidence="8" type="primary">rimI</name>
    <name evidence="8" type="ORF">DY926_08365</name>
</gene>
<evidence type="ECO:0000256" key="3">
    <source>
        <dbReference type="ARBA" id="ARBA00022679"/>
    </source>
</evidence>
<keyword evidence="6" id="KW-0732">Signal</keyword>